<dbReference type="InterPro" id="IPR050792">
    <property type="entry name" value="ADP-ribosylglycohydrolase"/>
</dbReference>
<dbReference type="OrthoDB" id="9814572at2"/>
<name>K0JHC0_BRAPL</name>
<feature type="binding site" evidence="1">
    <location>
        <position position="231"/>
    </location>
    <ligand>
        <name>Mg(2+)</name>
        <dbReference type="ChEBI" id="CHEBI:18420"/>
        <label>1</label>
    </ligand>
</feature>
<dbReference type="InterPro" id="IPR005502">
    <property type="entry name" value="Ribosyl_crysJ1"/>
</dbReference>
<dbReference type="Pfam" id="PF03747">
    <property type="entry name" value="ADP_ribosyl_GH"/>
    <property type="match status" value="1"/>
</dbReference>
<dbReference type="Proteomes" id="UP000003759">
    <property type="component" value="Chromosome"/>
</dbReference>
<comment type="cofactor">
    <cofactor evidence="1">
        <name>Mg(2+)</name>
        <dbReference type="ChEBI" id="CHEBI:18420"/>
    </cofactor>
    <text evidence="1">Binds 2 magnesium ions per subunit.</text>
</comment>
<accession>K0JHC0</accession>
<feature type="binding site" evidence="1">
    <location>
        <position position="230"/>
    </location>
    <ligand>
        <name>Mg(2+)</name>
        <dbReference type="ChEBI" id="CHEBI:18420"/>
        <label>1</label>
    </ligand>
</feature>
<feature type="binding site" evidence="1">
    <location>
        <position position="35"/>
    </location>
    <ligand>
        <name>Mg(2+)</name>
        <dbReference type="ChEBI" id="CHEBI:18420"/>
        <label>1</label>
    </ligand>
</feature>
<organism evidence="2 3">
    <name type="scientific">Brachyspira pilosicoli WesB</name>
    <dbReference type="NCBI Taxonomy" id="1161918"/>
    <lineage>
        <taxon>Bacteria</taxon>
        <taxon>Pseudomonadati</taxon>
        <taxon>Spirochaetota</taxon>
        <taxon>Spirochaetia</taxon>
        <taxon>Brachyspirales</taxon>
        <taxon>Brachyspiraceae</taxon>
        <taxon>Brachyspira</taxon>
    </lineage>
</organism>
<evidence type="ECO:0000313" key="3">
    <source>
        <dbReference type="Proteomes" id="UP000003759"/>
    </source>
</evidence>
<dbReference type="PANTHER" id="PTHR16222">
    <property type="entry name" value="ADP-RIBOSYLGLYCOHYDROLASE"/>
    <property type="match status" value="1"/>
</dbReference>
<dbReference type="SUPFAM" id="SSF101478">
    <property type="entry name" value="ADP-ribosylglycohydrolase"/>
    <property type="match status" value="1"/>
</dbReference>
<feature type="binding site" evidence="1">
    <location>
        <position position="36"/>
    </location>
    <ligand>
        <name>Mg(2+)</name>
        <dbReference type="ChEBI" id="CHEBI:18420"/>
        <label>1</label>
    </ligand>
</feature>
<evidence type="ECO:0000313" key="2">
    <source>
        <dbReference type="EMBL" id="CCG56294.1"/>
    </source>
</evidence>
<dbReference type="GO" id="GO:0046872">
    <property type="term" value="F:metal ion binding"/>
    <property type="evidence" value="ECO:0007669"/>
    <property type="project" value="UniProtKB-KW"/>
</dbReference>
<dbReference type="PANTHER" id="PTHR16222:SF12">
    <property type="entry name" value="ADP-RIBOSYLGLYCOHYDROLASE-RELATED"/>
    <property type="match status" value="1"/>
</dbReference>
<sequence>MLGAIIGDIVGSVYEYSNIKTKDFDFFSKESYFTDDTVMTIAVADAIMNGGKFENYYDSMKRFGNAYIDSGYGYHFLKWLTTDNSKPYNSWGNGSAMRVSPCAYSVKLVNKKEDIETALKSVREAAKISAEVTHNHIEGIKGAQATAESIYYMRYAKSQNMVEEYKKVLKRHIEDKYKYDLNITIDDLRDTYEFDISCQGTVPQAIVAFLESVDFEDAIRNAISIGGDSDTLAAITGSIAEAAYGISSDFENKALSYLDNKLCDMYYKWNNYLKENF</sequence>
<proteinExistence type="predicted"/>
<feature type="binding site" evidence="1">
    <location>
        <position position="34"/>
    </location>
    <ligand>
        <name>Mg(2+)</name>
        <dbReference type="ChEBI" id="CHEBI:18420"/>
        <label>1</label>
    </ligand>
</feature>
<protein>
    <submittedName>
        <fullName evidence="2">ADP-ribosylglycohydrolase</fullName>
    </submittedName>
</protein>
<keyword evidence="1" id="KW-0479">Metal-binding</keyword>
<dbReference type="PATRIC" id="fig|1161918.5.peg.120"/>
<dbReference type="InterPro" id="IPR036705">
    <property type="entry name" value="Ribosyl_crysJ1_sf"/>
</dbReference>
<keyword evidence="1" id="KW-0460">Magnesium</keyword>
<reference evidence="2 3" key="1">
    <citation type="journal article" date="2012" name="BMC Genomics">
        <title>Comparative genomics of Brachyspira pilosicoli strains: genome rearrangements, reductions and correlation of genetic compliment with phenotypic diversity.</title>
        <authorList>
            <person name="Mappley L.J."/>
            <person name="Black M.L."/>
            <person name="Abuoun M."/>
            <person name="Darby A.C."/>
            <person name="Woodward M.J."/>
            <person name="Parkhill J."/>
            <person name="Turner A.K."/>
            <person name="Bellgard M.I."/>
            <person name="La T."/>
            <person name="Phillips N.D."/>
            <person name="La Ragione R.M."/>
            <person name="Hampson D.J."/>
        </authorList>
    </citation>
    <scope>NUCLEOTIDE SEQUENCE [LARGE SCALE GENOMIC DNA]</scope>
    <source>
        <strain evidence="2">WesB</strain>
    </source>
</reference>
<dbReference type="HOGENOM" id="CLU_024566_1_0_12"/>
<dbReference type="AlphaFoldDB" id="K0JHC0"/>
<dbReference type="GO" id="GO:0016787">
    <property type="term" value="F:hydrolase activity"/>
    <property type="evidence" value="ECO:0007669"/>
    <property type="project" value="UniProtKB-KW"/>
</dbReference>
<feature type="binding site" evidence="1">
    <location>
        <position position="228"/>
    </location>
    <ligand>
        <name>Mg(2+)</name>
        <dbReference type="ChEBI" id="CHEBI:18420"/>
        <label>1</label>
    </ligand>
</feature>
<dbReference type="Gene3D" id="1.10.4080.10">
    <property type="entry name" value="ADP-ribosylation/Crystallin J1"/>
    <property type="match status" value="1"/>
</dbReference>
<gene>
    <name evidence="2" type="ORF">WESB_0824</name>
</gene>
<keyword evidence="2" id="KW-0378">Hydrolase</keyword>
<dbReference type="RefSeq" id="WP_014932691.1">
    <property type="nucleotide sequence ID" value="NC_018604.1"/>
</dbReference>
<evidence type="ECO:0000256" key="1">
    <source>
        <dbReference type="PIRSR" id="PIRSR605502-1"/>
    </source>
</evidence>
<dbReference type="KEGG" id="bpw:WESB_0824"/>
<dbReference type="EMBL" id="HE793032">
    <property type="protein sequence ID" value="CCG56294.1"/>
    <property type="molecule type" value="Genomic_DNA"/>
</dbReference>